<evidence type="ECO:0000259" key="13">
    <source>
        <dbReference type="PROSITE" id="PS51747"/>
    </source>
</evidence>
<evidence type="ECO:0000256" key="10">
    <source>
        <dbReference type="ARBA" id="ARBA00049252"/>
    </source>
</evidence>
<dbReference type="PROSITE" id="PS51747">
    <property type="entry name" value="CYT_DCMP_DEAMINASES_2"/>
    <property type="match status" value="1"/>
</dbReference>
<dbReference type="CDD" id="cd01283">
    <property type="entry name" value="cytidine_deaminase"/>
    <property type="match status" value="1"/>
</dbReference>
<dbReference type="GO" id="GO:0004126">
    <property type="term" value="F:cytidine deaminase activity"/>
    <property type="evidence" value="ECO:0007669"/>
    <property type="project" value="UniProtKB-EC"/>
</dbReference>
<dbReference type="EMBL" id="JAUSVP010000016">
    <property type="protein sequence ID" value="MDQ0449673.1"/>
    <property type="molecule type" value="Genomic_DNA"/>
</dbReference>
<dbReference type="NCBIfam" id="NF004064">
    <property type="entry name" value="PRK05578.1"/>
    <property type="match status" value="1"/>
</dbReference>
<dbReference type="PANTHER" id="PTHR11644:SF2">
    <property type="entry name" value="CYTIDINE DEAMINASE"/>
    <property type="match status" value="1"/>
</dbReference>
<reference evidence="14 15" key="1">
    <citation type="submission" date="2023-07" db="EMBL/GenBank/DDBJ databases">
        <title>Genomic Encyclopedia of Type Strains, Phase IV (KMG-IV): sequencing the most valuable type-strain genomes for metagenomic binning, comparative biology and taxonomic classification.</title>
        <authorList>
            <person name="Goeker M."/>
        </authorList>
    </citation>
    <scope>NUCLEOTIDE SEQUENCE [LARGE SCALE GENOMIC DNA]</scope>
    <source>
        <strain evidence="14 15">DSM 19013</strain>
    </source>
</reference>
<evidence type="ECO:0000256" key="3">
    <source>
        <dbReference type="ARBA" id="ARBA00006576"/>
    </source>
</evidence>
<evidence type="ECO:0000256" key="5">
    <source>
        <dbReference type="ARBA" id="ARBA00018266"/>
    </source>
</evidence>
<feature type="domain" description="CMP/dCMP-type deaminase" evidence="13">
    <location>
        <begin position="11"/>
        <end position="138"/>
    </location>
</feature>
<dbReference type="InterPro" id="IPR016192">
    <property type="entry name" value="APOBEC/CMP_deaminase_Zn-bd"/>
</dbReference>
<dbReference type="PROSITE" id="PS00903">
    <property type="entry name" value="CYT_DCMP_DEAMINASES_1"/>
    <property type="match status" value="1"/>
</dbReference>
<accession>A0ABU0I4X4</accession>
<evidence type="ECO:0000256" key="11">
    <source>
        <dbReference type="ARBA" id="ARBA00049558"/>
    </source>
</evidence>
<evidence type="ECO:0000256" key="8">
    <source>
        <dbReference type="ARBA" id="ARBA00022833"/>
    </source>
</evidence>
<name>A0ABU0I4X4_9HYPH</name>
<proteinExistence type="inferred from homology"/>
<keyword evidence="7 12" id="KW-0378">Hydrolase</keyword>
<keyword evidence="15" id="KW-1185">Reference proteome</keyword>
<keyword evidence="6 12" id="KW-0479">Metal-binding</keyword>
<comment type="catalytic activity">
    <reaction evidence="11 12">
        <text>cytidine + H2O + H(+) = uridine + NH4(+)</text>
        <dbReference type="Rhea" id="RHEA:16069"/>
        <dbReference type="ChEBI" id="CHEBI:15377"/>
        <dbReference type="ChEBI" id="CHEBI:15378"/>
        <dbReference type="ChEBI" id="CHEBI:16704"/>
        <dbReference type="ChEBI" id="CHEBI:17562"/>
        <dbReference type="ChEBI" id="CHEBI:28938"/>
        <dbReference type="EC" id="3.5.4.5"/>
    </reaction>
</comment>
<evidence type="ECO:0000256" key="6">
    <source>
        <dbReference type="ARBA" id="ARBA00022723"/>
    </source>
</evidence>
<dbReference type="InterPro" id="IPR050202">
    <property type="entry name" value="Cyt/Deoxycyt_deaminase"/>
</dbReference>
<evidence type="ECO:0000256" key="2">
    <source>
        <dbReference type="ARBA" id="ARBA00003949"/>
    </source>
</evidence>
<dbReference type="NCBIfam" id="TIGR01354">
    <property type="entry name" value="cyt_deam_tetra"/>
    <property type="match status" value="1"/>
</dbReference>
<evidence type="ECO:0000256" key="12">
    <source>
        <dbReference type="RuleBase" id="RU364006"/>
    </source>
</evidence>
<comment type="catalytic activity">
    <reaction evidence="10 12">
        <text>2'-deoxycytidine + H2O + H(+) = 2'-deoxyuridine + NH4(+)</text>
        <dbReference type="Rhea" id="RHEA:13433"/>
        <dbReference type="ChEBI" id="CHEBI:15377"/>
        <dbReference type="ChEBI" id="CHEBI:15378"/>
        <dbReference type="ChEBI" id="CHEBI:15698"/>
        <dbReference type="ChEBI" id="CHEBI:16450"/>
        <dbReference type="ChEBI" id="CHEBI:28938"/>
        <dbReference type="EC" id="3.5.4.5"/>
    </reaction>
</comment>
<comment type="caution">
    <text evidence="14">The sequence shown here is derived from an EMBL/GenBank/DDBJ whole genome shotgun (WGS) entry which is preliminary data.</text>
</comment>
<gene>
    <name evidence="14" type="ORF">QO012_004195</name>
</gene>
<dbReference type="EC" id="3.5.4.5" evidence="4 12"/>
<comment type="similarity">
    <text evidence="3 12">Belongs to the cytidine and deoxycytidylate deaminase family.</text>
</comment>
<organism evidence="14 15">
    <name type="scientific">Methylobacterium aerolatum</name>
    <dbReference type="NCBI Taxonomy" id="418708"/>
    <lineage>
        <taxon>Bacteria</taxon>
        <taxon>Pseudomonadati</taxon>
        <taxon>Pseudomonadota</taxon>
        <taxon>Alphaproteobacteria</taxon>
        <taxon>Hyphomicrobiales</taxon>
        <taxon>Methylobacteriaceae</taxon>
        <taxon>Methylobacterium</taxon>
    </lineage>
</organism>
<dbReference type="RefSeq" id="WP_238205177.1">
    <property type="nucleotide sequence ID" value="NZ_BPQE01000021.1"/>
</dbReference>
<evidence type="ECO:0000313" key="15">
    <source>
        <dbReference type="Proteomes" id="UP001231124"/>
    </source>
</evidence>
<evidence type="ECO:0000256" key="9">
    <source>
        <dbReference type="ARBA" id="ARBA00032005"/>
    </source>
</evidence>
<dbReference type="Proteomes" id="UP001231124">
    <property type="component" value="Unassembled WGS sequence"/>
</dbReference>
<evidence type="ECO:0000256" key="7">
    <source>
        <dbReference type="ARBA" id="ARBA00022801"/>
    </source>
</evidence>
<dbReference type="Gene3D" id="3.40.140.10">
    <property type="entry name" value="Cytidine Deaminase, domain 2"/>
    <property type="match status" value="1"/>
</dbReference>
<comment type="function">
    <text evidence="2 12">This enzyme scavenges exogenous and endogenous cytidine and 2'-deoxycytidine for UMP synthesis.</text>
</comment>
<sequence>MQGSATALDDDGLAALFTAALAVRERAYAPYSRFAVGAALRDEHGAIHAGCNVENAAYPVGTCAEAGAIAAMVAAGGRRITAILVCAEGAGPVTPCGACRQRIREFAGPDVPVHAAGPGGPVMRATLGELLPFSFGPETLGSGPPRSPP</sequence>
<evidence type="ECO:0000313" key="14">
    <source>
        <dbReference type="EMBL" id="MDQ0449673.1"/>
    </source>
</evidence>
<dbReference type="Pfam" id="PF00383">
    <property type="entry name" value="dCMP_cyt_deam_1"/>
    <property type="match status" value="1"/>
</dbReference>
<evidence type="ECO:0000256" key="1">
    <source>
        <dbReference type="ARBA" id="ARBA00001947"/>
    </source>
</evidence>
<dbReference type="InterPro" id="IPR016193">
    <property type="entry name" value="Cytidine_deaminase-like"/>
</dbReference>
<keyword evidence="8 12" id="KW-0862">Zinc</keyword>
<dbReference type="SUPFAM" id="SSF53927">
    <property type="entry name" value="Cytidine deaminase-like"/>
    <property type="match status" value="1"/>
</dbReference>
<dbReference type="InterPro" id="IPR002125">
    <property type="entry name" value="CMP_dCMP_dom"/>
</dbReference>
<dbReference type="PANTHER" id="PTHR11644">
    <property type="entry name" value="CYTIDINE DEAMINASE"/>
    <property type="match status" value="1"/>
</dbReference>
<comment type="cofactor">
    <cofactor evidence="1 12">
        <name>Zn(2+)</name>
        <dbReference type="ChEBI" id="CHEBI:29105"/>
    </cofactor>
</comment>
<protein>
    <recommendedName>
        <fullName evidence="5 12">Cytidine deaminase</fullName>
        <ecNumber evidence="4 12">3.5.4.5</ecNumber>
    </recommendedName>
    <alternativeName>
        <fullName evidence="9 12">Cytidine aminohydrolase</fullName>
    </alternativeName>
</protein>
<evidence type="ECO:0000256" key="4">
    <source>
        <dbReference type="ARBA" id="ARBA00012783"/>
    </source>
</evidence>
<dbReference type="InterPro" id="IPR006262">
    <property type="entry name" value="Cyt_deam_tetra"/>
</dbReference>